<dbReference type="InterPro" id="IPR001345">
    <property type="entry name" value="PG/BPGM_mutase_AS"/>
</dbReference>
<accession>A0ABN9W2Z3</accession>
<feature type="region of interest" description="Disordered" evidence="3">
    <location>
        <begin position="1"/>
        <end position="42"/>
    </location>
</feature>
<dbReference type="InterPro" id="IPR013078">
    <property type="entry name" value="His_Pase_superF_clade-1"/>
</dbReference>
<evidence type="ECO:0000256" key="1">
    <source>
        <dbReference type="ARBA" id="ARBA00023152"/>
    </source>
</evidence>
<dbReference type="CDD" id="cd00030">
    <property type="entry name" value="C2"/>
    <property type="match status" value="1"/>
</dbReference>
<dbReference type="InterPro" id="IPR050275">
    <property type="entry name" value="PGM_Phosphatase"/>
</dbReference>
<name>A0ABN9W2Z3_9DINO</name>
<dbReference type="InterPro" id="IPR029033">
    <property type="entry name" value="His_PPase_superfam"/>
</dbReference>
<dbReference type="Pfam" id="PF00168">
    <property type="entry name" value="C2"/>
    <property type="match status" value="1"/>
</dbReference>
<evidence type="ECO:0000259" key="4">
    <source>
        <dbReference type="PROSITE" id="PS50004"/>
    </source>
</evidence>
<dbReference type="InterPro" id="IPR035892">
    <property type="entry name" value="C2_domain_sf"/>
</dbReference>
<protein>
    <recommendedName>
        <fullName evidence="4">C2 domain-containing protein</fullName>
    </recommendedName>
</protein>
<evidence type="ECO:0000313" key="5">
    <source>
        <dbReference type="EMBL" id="CAK0880343.1"/>
    </source>
</evidence>
<feature type="domain" description="C2" evidence="4">
    <location>
        <begin position="68"/>
        <end position="251"/>
    </location>
</feature>
<evidence type="ECO:0000313" key="6">
    <source>
        <dbReference type="Proteomes" id="UP001189429"/>
    </source>
</evidence>
<organism evidence="5 6">
    <name type="scientific">Prorocentrum cordatum</name>
    <dbReference type="NCBI Taxonomy" id="2364126"/>
    <lineage>
        <taxon>Eukaryota</taxon>
        <taxon>Sar</taxon>
        <taxon>Alveolata</taxon>
        <taxon>Dinophyceae</taxon>
        <taxon>Prorocentrales</taxon>
        <taxon>Prorocentraceae</taxon>
        <taxon>Prorocentrum</taxon>
    </lineage>
</organism>
<dbReference type="InterPro" id="IPR000008">
    <property type="entry name" value="C2_dom"/>
</dbReference>
<feature type="compositionally biased region" description="Basic and acidic residues" evidence="3">
    <location>
        <begin position="1"/>
        <end position="12"/>
    </location>
</feature>
<keyword evidence="1" id="KW-0324">Glycolysis</keyword>
<comment type="caution">
    <text evidence="5">The sequence shown here is derived from an EMBL/GenBank/DDBJ whole genome shotgun (WGS) entry which is preliminary data.</text>
</comment>
<evidence type="ECO:0000256" key="2">
    <source>
        <dbReference type="ARBA" id="ARBA00023235"/>
    </source>
</evidence>
<dbReference type="PANTHER" id="PTHR48100">
    <property type="entry name" value="BROAD-SPECIFICITY PHOSPHATASE YOR283W-RELATED"/>
    <property type="match status" value="1"/>
</dbReference>
<feature type="region of interest" description="Disordered" evidence="3">
    <location>
        <begin position="566"/>
        <end position="591"/>
    </location>
</feature>
<dbReference type="Proteomes" id="UP001189429">
    <property type="component" value="Unassembled WGS sequence"/>
</dbReference>
<reference evidence="5" key="1">
    <citation type="submission" date="2023-10" db="EMBL/GenBank/DDBJ databases">
        <authorList>
            <person name="Chen Y."/>
            <person name="Shah S."/>
            <person name="Dougan E. K."/>
            <person name="Thang M."/>
            <person name="Chan C."/>
        </authorList>
    </citation>
    <scope>NUCLEOTIDE SEQUENCE [LARGE SCALE GENOMIC DNA]</scope>
</reference>
<dbReference type="PROSITE" id="PS00175">
    <property type="entry name" value="PG_MUTASE"/>
    <property type="match status" value="1"/>
</dbReference>
<dbReference type="PROSITE" id="PS50004">
    <property type="entry name" value="C2"/>
    <property type="match status" value="1"/>
</dbReference>
<dbReference type="EMBL" id="CAUYUJ010018059">
    <property type="protein sequence ID" value="CAK0880343.1"/>
    <property type="molecule type" value="Genomic_DNA"/>
</dbReference>
<dbReference type="SMART" id="SM00855">
    <property type="entry name" value="PGAM"/>
    <property type="match status" value="1"/>
</dbReference>
<gene>
    <name evidence="5" type="ORF">PCOR1329_LOCUS63504</name>
</gene>
<keyword evidence="2" id="KW-0413">Isomerase</keyword>
<proteinExistence type="predicted"/>
<dbReference type="SUPFAM" id="SSF53254">
    <property type="entry name" value="Phosphoglycerate mutase-like"/>
    <property type="match status" value="1"/>
</dbReference>
<dbReference type="SUPFAM" id="SSF49562">
    <property type="entry name" value="C2 domain (Calcium/lipid-binding domain, CaLB)"/>
    <property type="match status" value="1"/>
</dbReference>
<sequence length="623" mass="66861">MARGVAPEERTVLRRVLLRTPQGGGREPEGPPSAPRGRAADMPGVPEGLWQRFLSATCCARASNRPRVGRKGAFGLFSQGDDPISPGLLVEVVLARHVPDLDAPQSGEVDTTRLARKSVVGELKRPWLVDRDRRSDVYVSVAVLRAADATVLAGVQEVASFTSSAEEMVASCNGSLGTVSEVENTPMIWNSQNPVFHSWLHFPGVDASSELLLLDCRLMDYDEYTRSDPIGQAMVAVSDLRESEDTVCRVTLVPGVAPLLGNASHGPLARNDGEGLEPVPCELVLRCLRAWPERKRVYLLRHGQSGWNKAQHEMDISGLAGFDHPLSKEGIAQSRAFNEAWSKPTEAWSKPTEDGSDAARWQQDFRQVTSVFSSPLTRAVQTCLLALRGHPALGAGPVRLLECAREVNSVGGVDSVGMAVGQAIEARVRKELADAIGEAETAQTMSPICPYSCSTGEWWSRAGTSESKQEIRTRITHLLSALVAAPGDACALVGHSLLFCELFRERCSADLASRRPEAVERLSGAKLGNAACCRAEVALNPDTGAFEIVDVSLMFGSCFEDGLGLGEEEAPAPPESGSGSAPDVPGKGGHCKKGLAEVAREAAEVRGRRSSYLEEAEDGMQRL</sequence>
<evidence type="ECO:0000256" key="3">
    <source>
        <dbReference type="SAM" id="MobiDB-lite"/>
    </source>
</evidence>
<dbReference type="CDD" id="cd07067">
    <property type="entry name" value="HP_PGM_like"/>
    <property type="match status" value="1"/>
</dbReference>
<keyword evidence="6" id="KW-1185">Reference proteome</keyword>
<dbReference type="Gene3D" id="3.40.50.1240">
    <property type="entry name" value="Phosphoglycerate mutase-like"/>
    <property type="match status" value="1"/>
</dbReference>
<dbReference type="Gene3D" id="2.60.40.150">
    <property type="entry name" value="C2 domain"/>
    <property type="match status" value="1"/>
</dbReference>
<dbReference type="PANTHER" id="PTHR48100:SF1">
    <property type="entry name" value="HISTIDINE PHOSPHATASE FAMILY PROTEIN-RELATED"/>
    <property type="match status" value="1"/>
</dbReference>